<dbReference type="Gene3D" id="3.40.50.1820">
    <property type="entry name" value="alpha/beta hydrolase"/>
    <property type="match status" value="1"/>
</dbReference>
<gene>
    <name evidence="4" type="ORF">BQ4739_LOCUS19336</name>
</gene>
<protein>
    <recommendedName>
        <fullName evidence="3">Peptidase S9 prolyl oligopeptidase catalytic domain-containing protein</fullName>
    </recommendedName>
</protein>
<dbReference type="Gene3D" id="2.120.10.30">
    <property type="entry name" value="TolB, C-terminal domain"/>
    <property type="match status" value="1"/>
</dbReference>
<keyword evidence="5" id="KW-1185">Reference proteome</keyword>
<evidence type="ECO:0000256" key="2">
    <source>
        <dbReference type="SAM" id="Phobius"/>
    </source>
</evidence>
<dbReference type="SUPFAM" id="SSF53474">
    <property type="entry name" value="alpha/beta-Hydrolases"/>
    <property type="match status" value="1"/>
</dbReference>
<dbReference type="EMBL" id="FNXT01001350">
    <property type="protein sequence ID" value="SZX79043.1"/>
    <property type="molecule type" value="Genomic_DNA"/>
</dbReference>
<reference evidence="4 5" key="1">
    <citation type="submission" date="2016-10" db="EMBL/GenBank/DDBJ databases">
        <authorList>
            <person name="Cai Z."/>
        </authorList>
    </citation>
    <scope>NUCLEOTIDE SEQUENCE [LARGE SCALE GENOMIC DNA]</scope>
</reference>
<dbReference type="GO" id="GO:0004252">
    <property type="term" value="F:serine-type endopeptidase activity"/>
    <property type="evidence" value="ECO:0007669"/>
    <property type="project" value="TreeGrafter"/>
</dbReference>
<dbReference type="PANTHER" id="PTHR42776">
    <property type="entry name" value="SERINE PEPTIDASE S9 FAMILY MEMBER"/>
    <property type="match status" value="1"/>
</dbReference>
<feature type="transmembrane region" description="Helical" evidence="2">
    <location>
        <begin position="785"/>
        <end position="805"/>
    </location>
</feature>
<dbReference type="GO" id="GO:0006508">
    <property type="term" value="P:proteolysis"/>
    <property type="evidence" value="ECO:0007669"/>
    <property type="project" value="InterPro"/>
</dbReference>
<proteinExistence type="predicted"/>
<sequence length="812" mass="85817">MQDVPLIPLKVLLGNPLHSSAKVSPDGRYISYLRPSPDKDVLNVWVRSRQAAGGGAGADDVMVTHDTHRGVRLYEWAEDSRHIIFLQDVGGDEDWHLYVQAVDSSSPSKDLTPFKGVRVENIITDPNHPTEVLVGLNKRDPRCFDMYRLNISSGQLQLDTENPGDVVAWYADANFQVRAALAMNPSDGSKTLRVRQGPDAAWADLITWPQEEEGRVVCFAKDGRSVYVTSSLGRDTTELQLLATDPAAAPAAAAAEASQDIPARGAVAAIQRQTSGVAAAAAAAEGAGSGPASSSSGPAVLSRLASSGKCDVGQVLIDRLQRLPLAVGFNYSRQEWQVLESSLQADFKLLLSFKGADADLSVEARSLDGSVWLVAYSRDDAATEYYVYDRSAAAAGAGAAGALQFLFVNRPELSSYKLGRRHPVLLQARDGVTLPSYLTLPPVPRAPNTLLPENPEPSSPGAQGWGSVSGLQLPLVLFVHGGPWARDGWGLDSTAQWFANRGYAVLQVNYRASSGFGKRFLHLGDGQWGVGTMQHDLSDAVAWAVGAGIADKARVAIYGGSYGGYACLAGLAFTPELYCCGVDIVGPSHVLTLLGTIPAYWAPMKRMLVDRIGDAEGDDALNRRISPLYHADTMRAPLIIAQGANDPRVKRAESDQIYNALKGKGLEVQYFLYEDEGHGFARPPNRLDFCSRVDQFLAKHLGGRTEPPLQMQDTSVVALHEFKSLDDYKPPAAAAAGAGDSSAGKGRAAAVAAAAAVAGAAVAGAKHGGSSSSGSAMGLGQKVGLAVGIPAAVLAGAAVVVVAVLRGLSPRR</sequence>
<dbReference type="InterPro" id="IPR001375">
    <property type="entry name" value="Peptidase_S9_cat"/>
</dbReference>
<name>A0A383WP52_TETOB</name>
<evidence type="ECO:0000313" key="5">
    <source>
        <dbReference type="Proteomes" id="UP000256970"/>
    </source>
</evidence>
<dbReference type="Pfam" id="PF00326">
    <property type="entry name" value="Peptidase_S9"/>
    <property type="match status" value="1"/>
</dbReference>
<evidence type="ECO:0000313" key="4">
    <source>
        <dbReference type="EMBL" id="SZX79043.1"/>
    </source>
</evidence>
<dbReference type="InterPro" id="IPR011042">
    <property type="entry name" value="6-blade_b-propeller_TolB-like"/>
</dbReference>
<keyword evidence="2" id="KW-0812">Transmembrane</keyword>
<accession>A0A383WP52</accession>
<dbReference type="STRING" id="3088.A0A383WP52"/>
<dbReference type="SUPFAM" id="SSF82171">
    <property type="entry name" value="DPP6 N-terminal domain-like"/>
    <property type="match status" value="1"/>
</dbReference>
<organism evidence="4 5">
    <name type="scientific">Tetradesmus obliquus</name>
    <name type="common">Green alga</name>
    <name type="synonym">Acutodesmus obliquus</name>
    <dbReference type="NCBI Taxonomy" id="3088"/>
    <lineage>
        <taxon>Eukaryota</taxon>
        <taxon>Viridiplantae</taxon>
        <taxon>Chlorophyta</taxon>
        <taxon>core chlorophytes</taxon>
        <taxon>Chlorophyceae</taxon>
        <taxon>CS clade</taxon>
        <taxon>Sphaeropleales</taxon>
        <taxon>Scenedesmaceae</taxon>
        <taxon>Tetradesmus</taxon>
    </lineage>
</organism>
<dbReference type="InterPro" id="IPR029058">
    <property type="entry name" value="AB_hydrolase_fold"/>
</dbReference>
<keyword evidence="2" id="KW-1133">Transmembrane helix</keyword>
<dbReference type="Proteomes" id="UP000256970">
    <property type="component" value="Unassembled WGS sequence"/>
</dbReference>
<dbReference type="PANTHER" id="PTHR42776:SF27">
    <property type="entry name" value="DIPEPTIDYL PEPTIDASE FAMILY MEMBER 6"/>
    <property type="match status" value="1"/>
</dbReference>
<evidence type="ECO:0000256" key="1">
    <source>
        <dbReference type="ARBA" id="ARBA00022801"/>
    </source>
</evidence>
<dbReference type="AlphaFoldDB" id="A0A383WP52"/>
<feature type="domain" description="Peptidase S9 prolyl oligopeptidase catalytic" evidence="3">
    <location>
        <begin position="489"/>
        <end position="703"/>
    </location>
</feature>
<keyword evidence="2" id="KW-0472">Membrane</keyword>
<keyword evidence="1" id="KW-0378">Hydrolase</keyword>
<evidence type="ECO:0000259" key="3">
    <source>
        <dbReference type="Pfam" id="PF00326"/>
    </source>
</evidence>